<keyword evidence="1" id="KW-0472">Membrane</keyword>
<keyword evidence="1" id="KW-1133">Transmembrane helix</keyword>
<protein>
    <submittedName>
        <fullName evidence="2">Uncharacterized protein</fullName>
    </submittedName>
</protein>
<dbReference type="EMBL" id="JARSFG010000003">
    <property type="protein sequence ID" value="MEC1177308.1"/>
    <property type="molecule type" value="Genomic_DNA"/>
</dbReference>
<feature type="transmembrane region" description="Helical" evidence="1">
    <location>
        <begin position="67"/>
        <end position="87"/>
    </location>
</feature>
<accession>A0AAW9NSX1</accession>
<feature type="transmembrane region" description="Helical" evidence="1">
    <location>
        <begin position="93"/>
        <end position="113"/>
    </location>
</feature>
<feature type="transmembrane region" description="Helical" evidence="1">
    <location>
        <begin position="20"/>
        <end position="39"/>
    </location>
</feature>
<gene>
    <name evidence="2" type="ORF">P9B03_02330</name>
</gene>
<evidence type="ECO:0000313" key="3">
    <source>
        <dbReference type="Proteomes" id="UP001344888"/>
    </source>
</evidence>
<comment type="caution">
    <text evidence="2">The sequence shown here is derived from an EMBL/GenBank/DDBJ whole genome shotgun (WGS) entry which is preliminary data.</text>
</comment>
<organism evidence="2 3">
    <name type="scientific">Metasolibacillus meyeri</name>
    <dbReference type="NCBI Taxonomy" id="1071052"/>
    <lineage>
        <taxon>Bacteria</taxon>
        <taxon>Bacillati</taxon>
        <taxon>Bacillota</taxon>
        <taxon>Bacilli</taxon>
        <taxon>Bacillales</taxon>
        <taxon>Caryophanaceae</taxon>
        <taxon>Metasolibacillus</taxon>
    </lineage>
</organism>
<sequence length="123" mass="13739">MPTNDIRRGIVQAKENEKGFGFLAVEVFIIAILAGLIAVGYGMGIKALWILGGVWLCLLIMIQFKKLLYFLCILFSIIWTLIAFTIALNLGGWIIAIIVSLIVLFTTLGYHFAAIQHIEDLKR</sequence>
<keyword evidence="1" id="KW-0812">Transmembrane</keyword>
<reference evidence="2 3" key="1">
    <citation type="submission" date="2023-03" db="EMBL/GenBank/DDBJ databases">
        <title>Bacillus Genome Sequencing.</title>
        <authorList>
            <person name="Dunlap C."/>
        </authorList>
    </citation>
    <scope>NUCLEOTIDE SEQUENCE [LARGE SCALE GENOMIC DNA]</scope>
    <source>
        <strain evidence="2 3">B-59205</strain>
    </source>
</reference>
<proteinExistence type="predicted"/>
<dbReference type="AlphaFoldDB" id="A0AAW9NSX1"/>
<name>A0AAW9NSX1_9BACL</name>
<evidence type="ECO:0000256" key="1">
    <source>
        <dbReference type="SAM" id="Phobius"/>
    </source>
</evidence>
<dbReference type="RefSeq" id="WP_326121611.1">
    <property type="nucleotide sequence ID" value="NZ_JARSFG010000003.1"/>
</dbReference>
<evidence type="ECO:0000313" key="2">
    <source>
        <dbReference type="EMBL" id="MEC1177308.1"/>
    </source>
</evidence>
<feature type="transmembrane region" description="Helical" evidence="1">
    <location>
        <begin position="45"/>
        <end position="62"/>
    </location>
</feature>
<keyword evidence="3" id="KW-1185">Reference proteome</keyword>
<dbReference type="Proteomes" id="UP001344888">
    <property type="component" value="Unassembled WGS sequence"/>
</dbReference>